<dbReference type="HOGENOM" id="CLU_013661_0_0_1"/>
<feature type="transmembrane region" description="Helical" evidence="5">
    <location>
        <begin position="396"/>
        <end position="416"/>
    </location>
</feature>
<sequence length="584" mass="63358">MGSLKNFFSVGVGGELGATVPESSENVSDGSLKYVGEKGGNDAPLTYQEASGAPIEHNSPLGYSVGPVTIVLINVTMMIGTGIYSTPSSILSGTGSVGLALIYWTLGYLISLASGAVYLEFTAYFPSRSGSEVVFLEQAYPRPMWFFPTTFAVQSVLLSFGSANAVVLAKYLFAISGHAGSNWHVKGVAIAGYTIAVLSLVFNTKYAFRVSNLIGIVKISTLLFIIITGFVVLGGNTSVKDPKANFRDAFKGTGSAGAYGATTSLYRIIFSYGGYNNAFNLANEVKNPVKKLKVYATAALTIVYILYMLANVAWLSAIPKEELQTSGLTAASLFFTKVFGNSGHVRGLNFLIALSAFGNIMAVIIGLSRKIRESGRQGVLPWTSFWVGTKPFGTPIGPYFVVWGLTMLIILAIPSGDAFNFVNDLSTIPSAAFNLAMAVGVFVVRWRRKRANLPEPEFKAYNFVVIFNILVQLYQLIMPWYPPSGGINDGDVSFFYATYAVTGVGILIACGSYYYFWVNLLPRWRGYKLRQEIVTFDDGARSHRITKVPVSEAEQWDADHDATGRLRNTYVAESEGHEKDSHDA</sequence>
<feature type="transmembrane region" description="Helical" evidence="5">
    <location>
        <begin position="458"/>
        <end position="481"/>
    </location>
</feature>
<name>F0XE43_GROCL</name>
<dbReference type="GeneID" id="25979718"/>
<comment type="subcellular location">
    <subcellularLocation>
        <location evidence="1">Membrane</location>
        <topology evidence="1">Multi-pass membrane protein</topology>
    </subcellularLocation>
</comment>
<feature type="transmembrane region" description="Helical" evidence="5">
    <location>
        <begin position="61"/>
        <end position="85"/>
    </location>
</feature>
<dbReference type="GO" id="GO:0016020">
    <property type="term" value="C:membrane"/>
    <property type="evidence" value="ECO:0007669"/>
    <property type="project" value="UniProtKB-SubCell"/>
</dbReference>
<dbReference type="AlphaFoldDB" id="F0XE43"/>
<dbReference type="InterPro" id="IPR002293">
    <property type="entry name" value="AA/rel_permease1"/>
</dbReference>
<organism evidence="7">
    <name type="scientific">Grosmannia clavigera (strain kw1407 / UAMH 11150)</name>
    <name type="common">Blue stain fungus</name>
    <name type="synonym">Graphiocladiella clavigera</name>
    <dbReference type="NCBI Taxonomy" id="655863"/>
    <lineage>
        <taxon>Eukaryota</taxon>
        <taxon>Fungi</taxon>
        <taxon>Dikarya</taxon>
        <taxon>Ascomycota</taxon>
        <taxon>Pezizomycotina</taxon>
        <taxon>Sordariomycetes</taxon>
        <taxon>Sordariomycetidae</taxon>
        <taxon>Ophiostomatales</taxon>
        <taxon>Ophiostomataceae</taxon>
        <taxon>Leptographium</taxon>
    </lineage>
</organism>
<proteinExistence type="predicted"/>
<feature type="transmembrane region" description="Helical" evidence="5">
    <location>
        <begin position="428"/>
        <end position="446"/>
    </location>
</feature>
<feature type="transmembrane region" description="Helical" evidence="5">
    <location>
        <begin position="185"/>
        <end position="202"/>
    </location>
</feature>
<feature type="transmembrane region" description="Helical" evidence="5">
    <location>
        <begin position="294"/>
        <end position="317"/>
    </location>
</feature>
<dbReference type="Proteomes" id="UP000007796">
    <property type="component" value="Unassembled WGS sequence"/>
</dbReference>
<feature type="transmembrane region" description="Helical" evidence="5">
    <location>
        <begin position="493"/>
        <end position="516"/>
    </location>
</feature>
<dbReference type="eggNOG" id="KOG1287">
    <property type="taxonomic scope" value="Eukaryota"/>
</dbReference>
<keyword evidence="7" id="KW-1185">Reference proteome</keyword>
<dbReference type="Pfam" id="PF13520">
    <property type="entry name" value="AA_permease_2"/>
    <property type="match status" value="1"/>
</dbReference>
<reference evidence="6 7" key="1">
    <citation type="journal article" date="2011" name="Proc. Natl. Acad. Sci. U.S.A.">
        <title>Genome and transcriptome analyses of the mountain pine beetle-fungal symbiont Grosmannia clavigera, a lodgepole pine pathogen.</title>
        <authorList>
            <person name="DiGuistini S."/>
            <person name="Wang Y."/>
            <person name="Liao N.Y."/>
            <person name="Taylor G."/>
            <person name="Tanguay P."/>
            <person name="Feau N."/>
            <person name="Henrissat B."/>
            <person name="Chan S.K."/>
            <person name="Hesse-Orce U."/>
            <person name="Alamouti S.M."/>
            <person name="Tsui C.K.M."/>
            <person name="Docking R.T."/>
            <person name="Levasseur A."/>
            <person name="Haridas S."/>
            <person name="Robertson G."/>
            <person name="Birol I."/>
            <person name="Holt R.A."/>
            <person name="Marra M.A."/>
            <person name="Hamelin R.C."/>
            <person name="Hirst M."/>
            <person name="Jones S.J.M."/>
            <person name="Bohlmann J."/>
            <person name="Breuil C."/>
        </authorList>
    </citation>
    <scope>NUCLEOTIDE SEQUENCE [LARGE SCALE GENOMIC DNA]</scope>
    <source>
        <strain evidence="7">kw1407 / UAMH 11150</strain>
    </source>
</reference>
<dbReference type="PANTHER" id="PTHR11785">
    <property type="entry name" value="AMINO ACID TRANSPORTER"/>
    <property type="match status" value="1"/>
</dbReference>
<dbReference type="GO" id="GO:0015179">
    <property type="term" value="F:L-amino acid transmembrane transporter activity"/>
    <property type="evidence" value="ECO:0007669"/>
    <property type="project" value="TreeGrafter"/>
</dbReference>
<dbReference type="RefSeq" id="XP_014173184.1">
    <property type="nucleotide sequence ID" value="XM_014317709.1"/>
</dbReference>
<feature type="transmembrane region" description="Helical" evidence="5">
    <location>
        <begin position="97"/>
        <end position="119"/>
    </location>
</feature>
<evidence type="ECO:0000313" key="6">
    <source>
        <dbReference type="EMBL" id="EFX03702.1"/>
    </source>
</evidence>
<protein>
    <submittedName>
        <fullName evidence="6">High affinity methionine permease</fullName>
    </submittedName>
</protein>
<keyword evidence="3 5" id="KW-1133">Transmembrane helix</keyword>
<dbReference type="Gene3D" id="1.20.1740.10">
    <property type="entry name" value="Amino acid/polyamine transporter I"/>
    <property type="match status" value="1"/>
</dbReference>
<evidence type="ECO:0000256" key="5">
    <source>
        <dbReference type="SAM" id="Phobius"/>
    </source>
</evidence>
<evidence type="ECO:0000256" key="4">
    <source>
        <dbReference type="ARBA" id="ARBA00023136"/>
    </source>
</evidence>
<dbReference type="InterPro" id="IPR050598">
    <property type="entry name" value="AminoAcid_Transporter"/>
</dbReference>
<evidence type="ECO:0000256" key="3">
    <source>
        <dbReference type="ARBA" id="ARBA00022989"/>
    </source>
</evidence>
<feature type="transmembrane region" description="Helical" evidence="5">
    <location>
        <begin position="347"/>
        <end position="367"/>
    </location>
</feature>
<evidence type="ECO:0000256" key="2">
    <source>
        <dbReference type="ARBA" id="ARBA00022692"/>
    </source>
</evidence>
<dbReference type="PANTHER" id="PTHR11785:SF353">
    <property type="entry name" value="METHIONINE TRANSPORTER (EUROFUNG)"/>
    <property type="match status" value="1"/>
</dbReference>
<feature type="transmembrane region" description="Helical" evidence="5">
    <location>
        <begin position="214"/>
        <end position="233"/>
    </location>
</feature>
<keyword evidence="4 5" id="KW-0472">Membrane</keyword>
<feature type="transmembrane region" description="Helical" evidence="5">
    <location>
        <begin position="151"/>
        <end position="173"/>
    </location>
</feature>
<evidence type="ECO:0000313" key="7">
    <source>
        <dbReference type="Proteomes" id="UP000007796"/>
    </source>
</evidence>
<gene>
    <name evidence="6" type="ORF">CMQ_630</name>
</gene>
<dbReference type="STRING" id="655863.F0XE43"/>
<accession>F0XE43</accession>
<evidence type="ECO:0000256" key="1">
    <source>
        <dbReference type="ARBA" id="ARBA00004141"/>
    </source>
</evidence>
<keyword evidence="2 5" id="KW-0812">Transmembrane</keyword>
<dbReference type="EMBL" id="GL629765">
    <property type="protein sequence ID" value="EFX03702.1"/>
    <property type="molecule type" value="Genomic_DNA"/>
</dbReference>
<dbReference type="OrthoDB" id="5982228at2759"/>
<dbReference type="InParanoid" id="F0XE43"/>